<dbReference type="EMBL" id="CP002585">
    <property type="protein sequence ID" value="AEA70215.1"/>
    <property type="molecule type" value="Genomic_DNA"/>
</dbReference>
<dbReference type="RefSeq" id="WP_013693889.1">
    <property type="nucleotide sequence ID" value="NC_015379.1"/>
</dbReference>
<sequence length="69" mass="8027">MHLSDRVHWENNRRHEMQKFGCANNQEAADKECRRQCRLAKQNGSTVPYSLSRMIDAKVPLSTIRAVSR</sequence>
<organism evidence="1 2">
    <name type="scientific">Pseudomonas brassicacearum (strain NFM421)</name>
    <dbReference type="NCBI Taxonomy" id="994484"/>
    <lineage>
        <taxon>Bacteria</taxon>
        <taxon>Pseudomonadati</taxon>
        <taxon>Pseudomonadota</taxon>
        <taxon>Gammaproteobacteria</taxon>
        <taxon>Pseudomonadales</taxon>
        <taxon>Pseudomonadaceae</taxon>
        <taxon>Pseudomonas</taxon>
    </lineage>
</organism>
<dbReference type="KEGG" id="pba:PSEBR_a3836"/>
<name>F2KJI9_PSEBN</name>
<protein>
    <submittedName>
        <fullName evidence="1">Uncharacterized protein</fullName>
    </submittedName>
</protein>
<evidence type="ECO:0000313" key="2">
    <source>
        <dbReference type="Proteomes" id="UP000006692"/>
    </source>
</evidence>
<reference evidence="1 2" key="1">
    <citation type="journal article" date="2011" name="J. Bacteriol.">
        <title>Complete genome sequence of a beneficial plant root-associated bacterium, Pseudomonas brassicacearum.</title>
        <authorList>
            <person name="Ortet P."/>
            <person name="Barakat M."/>
            <person name="Lalaouna D."/>
            <person name="Fochesato S."/>
            <person name="Barbe V."/>
            <person name="Vacherie B."/>
            <person name="Santaella C."/>
            <person name="Heulin T."/>
            <person name="Achouak W."/>
        </authorList>
    </citation>
    <scope>NUCLEOTIDE SEQUENCE [LARGE SCALE GENOMIC DNA]</scope>
    <source>
        <strain evidence="1 2">NFM421</strain>
    </source>
</reference>
<evidence type="ECO:0000313" key="1">
    <source>
        <dbReference type="EMBL" id="AEA70215.1"/>
    </source>
</evidence>
<dbReference type="Proteomes" id="UP000006692">
    <property type="component" value="Chromosome"/>
</dbReference>
<proteinExistence type="predicted"/>
<gene>
    <name evidence="1" type="ORF">PSEBR_a3836</name>
</gene>
<dbReference type="HOGENOM" id="CLU_2772727_0_0_6"/>
<accession>F2KJI9</accession>
<dbReference type="AlphaFoldDB" id="F2KJI9"/>
<dbReference type="STRING" id="994484.PSEBR_a3836"/>
<reference key="2">
    <citation type="submission" date="2011-03" db="EMBL/GenBank/DDBJ databases">
        <title>Complete Genome Sequence of a beneficial plant roots-associated bacterium Pseudomonas brassicacearum.</title>
        <authorList>
            <person name="Ortet P."/>
            <person name="Barakat M."/>
            <person name="Lalaouna D."/>
            <person name="Fochesato S."/>
            <person name="Barbe V."/>
            <person name="Santaella C."/>
            <person name="Heulin T."/>
            <person name="Achouak W."/>
        </authorList>
    </citation>
    <scope>NUCLEOTIDE SEQUENCE</scope>
    <source>
        <strain>NFM421</strain>
    </source>
</reference>